<sequence length="835" mass="93537">MNVKPIARIFVQTSVFLAVFKGQLVHADVHMAEAAYQVGYGSSRVAYGMQFSGACAERVNIRISITSSRSVEESLDEIAQYARDSAPLLIVRCPRVQTIQAYVQDSPSTLENNYQFTLERKSNWQVSDVSTRHTLFKHLLDAGYLPAIGRAPFHERVFVRFENGRFDGIYGNQLGGHLVANHVEKHFHESSPDRLSHYLVRGYFYEVGNEQADGTCDNALEGYALWGAFDLKIPVIGDYVTITRRPCALQGEDARSEVIAFSDVTPRFLRTNFPGFDLDPFILADDLAGKIAASARISQGQSQDAFLATRVPLLKTDLIQVFAARNSNCSSPRYDAIYRINHERRDDQLSRNGEGYQNFIGQLVQRIAFEQCDTPRSATVDNYRLGDDEYWDSMIFSFQPASQSVFADAKDYQLQSLYESDAAKSYRKWKADNMFGPSCTEGVFCELRAGRYLNAIYRGDDSQIRQMDKLAQDKFRDTADDLFPDSKGNEAFNALFGIKQMVETAHLMRGAANKYMYSYKKWGKTCFVEGAEDKEYSITYPTYIVTDEYGYTEEYGGGTSSAVYSLNPEFFPLRDRIAGASGSADASSATHTLMTRELFFGLEDMKQRYACDSPEVKEFEQQLRRITFQILESPGTLSVAAENRPPEVSATMAEPFSEPERVASSVSVSSIARLMPTSMPVASSGLVSISTNPPRSRSAEERRQDDFSRDSVAAGKSVLQDMFNKVQAEQGLPTASKNGVQQATGSGAQTSSSDKSNAIATMSPAVKQQRMRQELADLQQQYQKEALAMNHRLLQVQQSGSRAELMQVRAEMQQELVALRGEHKKRVQAIMQKYK</sequence>
<name>A4A4S3_9GAMM</name>
<feature type="region of interest" description="Disordered" evidence="2">
    <location>
        <begin position="683"/>
        <end position="711"/>
    </location>
</feature>
<dbReference type="STRING" id="314285.KT71_09212"/>
<keyword evidence="4" id="KW-1185">Reference proteome</keyword>
<evidence type="ECO:0000256" key="2">
    <source>
        <dbReference type="SAM" id="MobiDB-lite"/>
    </source>
</evidence>
<dbReference type="EMBL" id="AAOA02000003">
    <property type="protein sequence ID" value="EAQ98794.2"/>
    <property type="molecule type" value="Genomic_DNA"/>
</dbReference>
<dbReference type="AlphaFoldDB" id="A4A4S3"/>
<dbReference type="RefSeq" id="WP_023660206.1">
    <property type="nucleotide sequence ID" value="NZ_CM002299.1"/>
</dbReference>
<reference evidence="3 4" key="1">
    <citation type="journal article" date="2007" name="Proc. Natl. Acad. Sci. U.S.A.">
        <title>Characterization of a marine gammaproteobacterium capable of aerobic anoxygenic photosynthesis.</title>
        <authorList>
            <person name="Fuchs B.M."/>
            <person name="Spring S."/>
            <person name="Teeling H."/>
            <person name="Quast C."/>
            <person name="Wulf J."/>
            <person name="Schattenhofer M."/>
            <person name="Yan S."/>
            <person name="Ferriera S."/>
            <person name="Johnson J."/>
            <person name="Glockner F.O."/>
            <person name="Amann R."/>
        </authorList>
    </citation>
    <scope>NUCLEOTIDE SEQUENCE [LARGE SCALE GENOMIC DNA]</scope>
    <source>
        <strain evidence="3">KT71</strain>
    </source>
</reference>
<feature type="compositionally biased region" description="Basic and acidic residues" evidence="2">
    <location>
        <begin position="697"/>
        <end position="709"/>
    </location>
</feature>
<feature type="region of interest" description="Disordered" evidence="2">
    <location>
        <begin position="637"/>
        <end position="658"/>
    </location>
</feature>
<feature type="compositionally biased region" description="Polar residues" evidence="2">
    <location>
        <begin position="685"/>
        <end position="695"/>
    </location>
</feature>
<feature type="region of interest" description="Disordered" evidence="2">
    <location>
        <begin position="735"/>
        <end position="757"/>
    </location>
</feature>
<evidence type="ECO:0000313" key="3">
    <source>
        <dbReference type="EMBL" id="EAQ98794.2"/>
    </source>
</evidence>
<reference evidence="3 4" key="2">
    <citation type="journal article" date="2009" name="PLoS ONE">
        <title>The photosynthetic apparatus and its regulation in the aerobic gammaproteobacterium Congregibacter litoralis gen. nov., sp. nov.</title>
        <authorList>
            <person name="Spring S."/>
            <person name="Lunsdorf H."/>
            <person name="Fuchs B.M."/>
            <person name="Tindall B.J."/>
        </authorList>
    </citation>
    <scope>NUCLEOTIDE SEQUENCE [LARGE SCALE GENOMIC DNA]</scope>
    <source>
        <strain evidence="3">KT71</strain>
    </source>
</reference>
<keyword evidence="1" id="KW-0175">Coiled coil</keyword>
<evidence type="ECO:0000313" key="4">
    <source>
        <dbReference type="Proteomes" id="UP000019205"/>
    </source>
</evidence>
<comment type="caution">
    <text evidence="3">The sequence shown here is derived from an EMBL/GenBank/DDBJ whole genome shotgun (WGS) entry which is preliminary data.</text>
</comment>
<dbReference type="HOGENOM" id="CLU_340026_0_0_6"/>
<evidence type="ECO:0000256" key="1">
    <source>
        <dbReference type="SAM" id="Coils"/>
    </source>
</evidence>
<protein>
    <submittedName>
        <fullName evidence="3">Uncharacterized protein</fullName>
    </submittedName>
</protein>
<accession>A4A4S3</accession>
<dbReference type="OrthoDB" id="7067030at2"/>
<dbReference type="Proteomes" id="UP000019205">
    <property type="component" value="Chromosome"/>
</dbReference>
<proteinExistence type="predicted"/>
<organism evidence="3 4">
    <name type="scientific">Congregibacter litoralis KT71</name>
    <dbReference type="NCBI Taxonomy" id="314285"/>
    <lineage>
        <taxon>Bacteria</taxon>
        <taxon>Pseudomonadati</taxon>
        <taxon>Pseudomonadota</taxon>
        <taxon>Gammaproteobacteria</taxon>
        <taxon>Cellvibrionales</taxon>
        <taxon>Halieaceae</taxon>
        <taxon>Congregibacter</taxon>
    </lineage>
</organism>
<feature type="coiled-coil region" evidence="1">
    <location>
        <begin position="768"/>
        <end position="822"/>
    </location>
</feature>
<gene>
    <name evidence="3" type="ORF">KT71_09212</name>
</gene>